<dbReference type="Proteomes" id="UP000069697">
    <property type="component" value="Unassembled WGS sequence"/>
</dbReference>
<keyword evidence="5" id="KW-0283">Flagellar rotation</keyword>
<evidence type="ECO:0000256" key="4">
    <source>
        <dbReference type="ARBA" id="ARBA00022500"/>
    </source>
</evidence>
<feature type="compositionally biased region" description="Pro residues" evidence="7">
    <location>
        <begin position="242"/>
        <end position="257"/>
    </location>
</feature>
<dbReference type="NCBIfam" id="NF005995">
    <property type="entry name" value="PRK08119.1"/>
    <property type="match status" value="1"/>
</dbReference>
<dbReference type="GO" id="GO:0006935">
    <property type="term" value="P:chemotaxis"/>
    <property type="evidence" value="ECO:0007669"/>
    <property type="project" value="UniProtKB-KW"/>
</dbReference>
<keyword evidence="6" id="KW-0472">Membrane</keyword>
<keyword evidence="3" id="KW-1003">Cell membrane</keyword>
<name>A0A117I0R7_PAEAM</name>
<keyword evidence="10" id="KW-0282">Flagellum</keyword>
<evidence type="ECO:0000256" key="3">
    <source>
        <dbReference type="ARBA" id="ARBA00022475"/>
    </source>
</evidence>
<sequence>MTSKDYLSQEEIDALLRQSESINSSEPAEKTVDDFLTELEQDALGEIGNITFGSAATALSTLLGLKVDITTPKVSIISRTQFEEAFPKPHVAVHVNYVDGFEGINSLVIKKRDAQVIADLMLGGEGNPIDEELNEIHISAVQEAMNQMMGSSATSMSTIFNRFVNISPPGIDILNLESGEGVSNLPEDETLIQVSFRLLIGDLIDSNLMQLLPVHFAKNMVDMLIGGAQESTASAPVAATPEPAPAAVPATPPPVAEQPPVQHQQAPQAPQQPAQDYNGYGQAPMGMPQGMPPQQPYGMPPQQPYGAPQHYGGMPNRNVNVQPVQFANLQNGAYGQVDENNLNLLMDIPLKVTVELGRTQKQIKDILELSQGSIVELDKLAGEPVDILVNNKLIAKGEVVVIDENFGVRVIDIVSQWDRIQKLQ</sequence>
<feature type="compositionally biased region" description="Pro residues" evidence="7">
    <location>
        <begin position="290"/>
        <end position="303"/>
    </location>
</feature>
<dbReference type="InterPro" id="IPR001543">
    <property type="entry name" value="FliN-like_C"/>
</dbReference>
<evidence type="ECO:0000313" key="10">
    <source>
        <dbReference type="EMBL" id="GAS81030.1"/>
    </source>
</evidence>
<dbReference type="PANTHER" id="PTHR43484:SF1">
    <property type="entry name" value="FLAGELLAR MOTOR SWITCH PROTEIN FLIN"/>
    <property type="match status" value="1"/>
</dbReference>
<evidence type="ECO:0000256" key="2">
    <source>
        <dbReference type="ARBA" id="ARBA00009226"/>
    </source>
</evidence>
<dbReference type="SUPFAM" id="SSF103039">
    <property type="entry name" value="CheC-like"/>
    <property type="match status" value="1"/>
</dbReference>
<dbReference type="InterPro" id="IPR001172">
    <property type="entry name" value="FliN_T3SS_HrcQb"/>
</dbReference>
<comment type="caution">
    <text evidence="10">The sequence shown here is derived from an EMBL/GenBank/DDBJ whole genome shotgun (WGS) entry which is preliminary data.</text>
</comment>
<dbReference type="InterPro" id="IPR036429">
    <property type="entry name" value="SpoA-like_sf"/>
</dbReference>
<evidence type="ECO:0000256" key="5">
    <source>
        <dbReference type="ARBA" id="ARBA00022779"/>
    </source>
</evidence>
<proteinExistence type="inferred from homology"/>
<evidence type="ECO:0000259" key="8">
    <source>
        <dbReference type="Pfam" id="PF01052"/>
    </source>
</evidence>
<feature type="domain" description="Flagellar motor switch protein FliN-like C-terminal" evidence="8">
    <location>
        <begin position="344"/>
        <end position="414"/>
    </location>
</feature>
<dbReference type="GO" id="GO:0003774">
    <property type="term" value="F:cytoskeletal motor activity"/>
    <property type="evidence" value="ECO:0007669"/>
    <property type="project" value="InterPro"/>
</dbReference>
<dbReference type="PANTHER" id="PTHR43484">
    <property type="match status" value="1"/>
</dbReference>
<evidence type="ECO:0000256" key="6">
    <source>
        <dbReference type="ARBA" id="ARBA00023136"/>
    </source>
</evidence>
<dbReference type="InterPro" id="IPR012826">
    <property type="entry name" value="FliN"/>
</dbReference>
<organism evidence="10 11">
    <name type="scientific">Paenibacillus amylolyticus</name>
    <dbReference type="NCBI Taxonomy" id="1451"/>
    <lineage>
        <taxon>Bacteria</taxon>
        <taxon>Bacillati</taxon>
        <taxon>Bacillota</taxon>
        <taxon>Bacilli</taxon>
        <taxon>Bacillales</taxon>
        <taxon>Paenibacillaceae</taxon>
        <taxon>Paenibacillus</taxon>
    </lineage>
</organism>
<dbReference type="GO" id="GO:0005886">
    <property type="term" value="C:plasma membrane"/>
    <property type="evidence" value="ECO:0007669"/>
    <property type="project" value="UniProtKB-SubCell"/>
</dbReference>
<dbReference type="SUPFAM" id="SSF101801">
    <property type="entry name" value="Surface presentation of antigens (SPOA)"/>
    <property type="match status" value="1"/>
</dbReference>
<keyword evidence="4" id="KW-0145">Chemotaxis</keyword>
<comment type="subcellular location">
    <subcellularLocation>
        <location evidence="1">Cell membrane</location>
        <topology evidence="1">Peripheral membrane protein</topology>
        <orientation evidence="1">Cytoplasmic side</orientation>
    </subcellularLocation>
</comment>
<evidence type="ECO:0000313" key="11">
    <source>
        <dbReference type="Proteomes" id="UP000069697"/>
    </source>
</evidence>
<feature type="region of interest" description="Disordered" evidence="7">
    <location>
        <begin position="234"/>
        <end position="319"/>
    </location>
</feature>
<dbReference type="GO" id="GO:0009425">
    <property type="term" value="C:bacterial-type flagellum basal body"/>
    <property type="evidence" value="ECO:0007669"/>
    <property type="project" value="InterPro"/>
</dbReference>
<feature type="domain" description="CheC-like protein" evidence="9">
    <location>
        <begin position="136"/>
        <end position="171"/>
    </location>
</feature>
<accession>A0A117I0R7</accession>
<dbReference type="InterPro" id="IPR051469">
    <property type="entry name" value="FliN/MopA/SpaO"/>
</dbReference>
<keyword evidence="10" id="KW-0966">Cell projection</keyword>
<feature type="compositionally biased region" description="Low complexity" evidence="7">
    <location>
        <begin position="258"/>
        <end position="289"/>
    </location>
</feature>
<reference evidence="11" key="2">
    <citation type="submission" date="2016-01" db="EMBL/GenBank/DDBJ databases">
        <title>Draft Genome Sequence of Paenibacillus amylolyticus Heshi-A3 that Was Isolated from Fermented Rice Bran with Aging Salted Mackerel, Which Was Named Heshiko as Traditional Fermented Seafood in Japan.</title>
        <authorList>
            <person name="Akuzawa S."/>
            <person name="Nakagawa J."/>
            <person name="Kanekatsu T."/>
            <person name="Kubota E."/>
            <person name="Ohtake R."/>
            <person name="Suzuki T."/>
            <person name="Kanesaki Y."/>
        </authorList>
    </citation>
    <scope>NUCLEOTIDE SEQUENCE [LARGE SCALE GENOMIC DNA]</scope>
    <source>
        <strain evidence="11">Heshi-A3</strain>
    </source>
</reference>
<gene>
    <name evidence="10" type="ORF">PAHA3_1104</name>
</gene>
<dbReference type="RefSeq" id="WP_062833800.1">
    <property type="nucleotide sequence ID" value="NZ_BCNV01000001.1"/>
</dbReference>
<dbReference type="Gene3D" id="2.30.330.10">
    <property type="entry name" value="SpoA-like"/>
    <property type="match status" value="1"/>
</dbReference>
<protein>
    <submittedName>
        <fullName evidence="10">Flagellar motor switch protein, FliN</fullName>
    </submittedName>
</protein>
<comment type="similarity">
    <text evidence="2">Belongs to the FliN/MopA/SpaO family.</text>
</comment>
<evidence type="ECO:0000256" key="1">
    <source>
        <dbReference type="ARBA" id="ARBA00004413"/>
    </source>
</evidence>
<dbReference type="EMBL" id="BCNV01000001">
    <property type="protein sequence ID" value="GAS81030.1"/>
    <property type="molecule type" value="Genomic_DNA"/>
</dbReference>
<dbReference type="GO" id="GO:0071973">
    <property type="term" value="P:bacterial-type flagellum-dependent cell motility"/>
    <property type="evidence" value="ECO:0007669"/>
    <property type="project" value="InterPro"/>
</dbReference>
<dbReference type="AlphaFoldDB" id="A0A117I0R7"/>
<dbReference type="PRINTS" id="PR00956">
    <property type="entry name" value="FLGMOTORFLIN"/>
</dbReference>
<keyword evidence="10" id="KW-0969">Cilium</keyword>
<dbReference type="CDD" id="cd17907">
    <property type="entry name" value="FliY_FliN-Y"/>
    <property type="match status" value="1"/>
</dbReference>
<evidence type="ECO:0000256" key="7">
    <source>
        <dbReference type="SAM" id="MobiDB-lite"/>
    </source>
</evidence>
<feature type="domain" description="CheC-like protein" evidence="9">
    <location>
        <begin position="40"/>
        <end position="76"/>
    </location>
</feature>
<evidence type="ECO:0000259" key="9">
    <source>
        <dbReference type="Pfam" id="PF04509"/>
    </source>
</evidence>
<dbReference type="Pfam" id="PF01052">
    <property type="entry name" value="FliMN_C"/>
    <property type="match status" value="1"/>
</dbReference>
<dbReference type="GO" id="GO:0016787">
    <property type="term" value="F:hydrolase activity"/>
    <property type="evidence" value="ECO:0007669"/>
    <property type="project" value="InterPro"/>
</dbReference>
<reference evidence="10 11" key="1">
    <citation type="journal article" date="2016" name="Genome Announc.">
        <title>Draft Genome Sequence of Paenibacillus amylolyticus Heshi-A3, Isolated from Fermented Rice Bran in a Japanese Fermented Seafood Dish.</title>
        <authorList>
            <person name="Akuzawa S."/>
            <person name="Nagaoka J."/>
            <person name="Kanekatsu M."/>
            <person name="Kubota E."/>
            <person name="Ohtake R."/>
            <person name="Suzuki T."/>
            <person name="Kanesaki Y."/>
        </authorList>
    </citation>
    <scope>NUCLEOTIDE SEQUENCE [LARGE SCALE GENOMIC DNA]</scope>
    <source>
        <strain evidence="10 11">Heshi-A3</strain>
    </source>
</reference>
<dbReference type="Gene3D" id="3.40.1550.10">
    <property type="entry name" value="CheC-like"/>
    <property type="match status" value="1"/>
</dbReference>
<dbReference type="InterPro" id="IPR028976">
    <property type="entry name" value="CheC-like_sf"/>
</dbReference>
<dbReference type="InterPro" id="IPR007597">
    <property type="entry name" value="CheC"/>
</dbReference>
<dbReference type="NCBIfam" id="TIGR02480">
    <property type="entry name" value="fliN"/>
    <property type="match status" value="1"/>
</dbReference>
<dbReference type="Pfam" id="PF04509">
    <property type="entry name" value="CheC"/>
    <property type="match status" value="2"/>
</dbReference>